<comment type="subcellular location">
    <subcellularLocation>
        <location evidence="1">Membrane</location>
        <topology evidence="1">Multi-pass membrane protein</topology>
    </subcellularLocation>
</comment>
<name>A0A7C1JWF0_9CHLR</name>
<feature type="transmembrane region" description="Helical" evidence="6">
    <location>
        <begin position="130"/>
        <end position="156"/>
    </location>
</feature>
<dbReference type="GO" id="GO:0016020">
    <property type="term" value="C:membrane"/>
    <property type="evidence" value="ECO:0007669"/>
    <property type="project" value="UniProtKB-SubCell"/>
</dbReference>
<feature type="transmembrane region" description="Helical" evidence="6">
    <location>
        <begin position="162"/>
        <end position="189"/>
    </location>
</feature>
<comment type="caution">
    <text evidence="8">The sequence shown here is derived from an EMBL/GenBank/DDBJ whole genome shotgun (WGS) entry which is preliminary data.</text>
</comment>
<feature type="transmembrane region" description="Helical" evidence="6">
    <location>
        <begin position="201"/>
        <end position="222"/>
    </location>
</feature>
<evidence type="ECO:0000259" key="7">
    <source>
        <dbReference type="Pfam" id="PF02683"/>
    </source>
</evidence>
<organism evidence="8">
    <name type="scientific">Caldilinea aerophila</name>
    <dbReference type="NCBI Taxonomy" id="133453"/>
    <lineage>
        <taxon>Bacteria</taxon>
        <taxon>Bacillati</taxon>
        <taxon>Chloroflexota</taxon>
        <taxon>Caldilineae</taxon>
        <taxon>Caldilineales</taxon>
        <taxon>Caldilineaceae</taxon>
        <taxon>Caldilinea</taxon>
    </lineage>
</organism>
<sequence>MNGVNLVFAFSAGILATLNPCGWAMLPAFVSYYLGAREDDDEQRTFTSRATEGLLLGALVTGGFLTVFGIASVIVSAGLRLIVQYMPFAALITGMVLVLFGLWLLAGKSLPFSLPVPQIGNSRARNPKSAFVFGIGYAFASLSCTLPIFLAIVGASLTTSGFIASALMFSAYALGMATVLIGVALGTALLKGAVAQWFRKLLPYVYRVSAVMLILAGLYLVWYQSRYILLISSGF</sequence>
<feature type="domain" description="Cytochrome C biogenesis protein transmembrane" evidence="7">
    <location>
        <begin position="5"/>
        <end position="200"/>
    </location>
</feature>
<keyword evidence="4 6" id="KW-1133">Transmembrane helix</keyword>
<protein>
    <submittedName>
        <fullName evidence="8">Cytochrome c biogenesis protein CcdA</fullName>
    </submittedName>
</protein>
<dbReference type="PANTHER" id="PTHR31272:SF4">
    <property type="entry name" value="CYTOCHROME C-TYPE BIOGENESIS PROTEIN HI_1454-RELATED"/>
    <property type="match status" value="1"/>
</dbReference>
<dbReference type="EMBL" id="DSMG01000011">
    <property type="protein sequence ID" value="HDX30090.1"/>
    <property type="molecule type" value="Genomic_DNA"/>
</dbReference>
<dbReference type="AlphaFoldDB" id="A0A7C1JWF0"/>
<comment type="similarity">
    <text evidence="2">Belongs to the DsbD family.</text>
</comment>
<accession>A0A7C1JWF0</accession>
<evidence type="ECO:0000256" key="3">
    <source>
        <dbReference type="ARBA" id="ARBA00022692"/>
    </source>
</evidence>
<dbReference type="Pfam" id="PF02683">
    <property type="entry name" value="DsbD_TM"/>
    <property type="match status" value="1"/>
</dbReference>
<feature type="transmembrane region" description="Helical" evidence="6">
    <location>
        <begin position="54"/>
        <end position="79"/>
    </location>
</feature>
<feature type="transmembrane region" description="Helical" evidence="6">
    <location>
        <begin position="6"/>
        <end position="34"/>
    </location>
</feature>
<evidence type="ECO:0000256" key="1">
    <source>
        <dbReference type="ARBA" id="ARBA00004141"/>
    </source>
</evidence>
<gene>
    <name evidence="8" type="ORF">ENQ20_01195</name>
</gene>
<evidence type="ECO:0000313" key="8">
    <source>
        <dbReference type="EMBL" id="HDX30090.1"/>
    </source>
</evidence>
<evidence type="ECO:0000256" key="2">
    <source>
        <dbReference type="ARBA" id="ARBA00006143"/>
    </source>
</evidence>
<feature type="transmembrane region" description="Helical" evidence="6">
    <location>
        <begin position="85"/>
        <end position="105"/>
    </location>
</feature>
<dbReference type="InterPro" id="IPR051790">
    <property type="entry name" value="Cytochrome_c-biogenesis_DsbD"/>
</dbReference>
<dbReference type="InterPro" id="IPR003834">
    <property type="entry name" value="Cyt_c_assmbl_TM_dom"/>
</dbReference>
<keyword evidence="5 6" id="KW-0472">Membrane</keyword>
<dbReference type="PANTHER" id="PTHR31272">
    <property type="entry name" value="CYTOCHROME C-TYPE BIOGENESIS PROTEIN HI_1454-RELATED"/>
    <property type="match status" value="1"/>
</dbReference>
<evidence type="ECO:0000256" key="5">
    <source>
        <dbReference type="ARBA" id="ARBA00023136"/>
    </source>
</evidence>
<proteinExistence type="inferred from homology"/>
<evidence type="ECO:0000256" key="4">
    <source>
        <dbReference type="ARBA" id="ARBA00022989"/>
    </source>
</evidence>
<reference evidence="8" key="1">
    <citation type="journal article" date="2020" name="mSystems">
        <title>Genome- and Community-Level Interaction Insights into Carbon Utilization and Element Cycling Functions of Hydrothermarchaeota in Hydrothermal Sediment.</title>
        <authorList>
            <person name="Zhou Z."/>
            <person name="Liu Y."/>
            <person name="Xu W."/>
            <person name="Pan J."/>
            <person name="Luo Z.H."/>
            <person name="Li M."/>
        </authorList>
    </citation>
    <scope>NUCLEOTIDE SEQUENCE [LARGE SCALE GENOMIC DNA]</scope>
    <source>
        <strain evidence="8">SpSt-289</strain>
    </source>
</reference>
<keyword evidence="3 6" id="KW-0812">Transmembrane</keyword>
<evidence type="ECO:0000256" key="6">
    <source>
        <dbReference type="SAM" id="Phobius"/>
    </source>
</evidence>
<dbReference type="GO" id="GO:0017004">
    <property type="term" value="P:cytochrome complex assembly"/>
    <property type="evidence" value="ECO:0007669"/>
    <property type="project" value="InterPro"/>
</dbReference>